<dbReference type="SUPFAM" id="SSF51735">
    <property type="entry name" value="NAD(P)-binding Rossmann-fold domains"/>
    <property type="match status" value="1"/>
</dbReference>
<dbReference type="InterPro" id="IPR036291">
    <property type="entry name" value="NAD(P)-bd_dom_sf"/>
</dbReference>
<dbReference type="Gene3D" id="3.40.50.720">
    <property type="entry name" value="NAD(P)-binding Rossmann-like Domain"/>
    <property type="match status" value="1"/>
</dbReference>
<dbReference type="EMBL" id="JASWER010000001">
    <property type="protein sequence ID" value="MDL5376123.1"/>
    <property type="molecule type" value="Genomic_DNA"/>
</dbReference>
<reference evidence="1 2" key="1">
    <citation type="submission" date="2023-06" db="EMBL/GenBank/DDBJ databases">
        <title>Influencing factors and mechanism of Cr(VI) reduction by facultative anaerobic Exiguobacterium sp. PY14.</title>
        <authorList>
            <person name="Zou L."/>
        </authorList>
    </citation>
    <scope>NUCLEOTIDE SEQUENCE [LARGE SCALE GENOMIC DNA]</scope>
    <source>
        <strain evidence="1 2">PY14</strain>
    </source>
</reference>
<organism evidence="1 2">
    <name type="scientific">Exiguobacterium mexicanum</name>
    <dbReference type="NCBI Taxonomy" id="340146"/>
    <lineage>
        <taxon>Bacteria</taxon>
        <taxon>Bacillati</taxon>
        <taxon>Bacillota</taxon>
        <taxon>Bacilli</taxon>
        <taxon>Bacillales</taxon>
        <taxon>Bacillales Family XII. Incertae Sedis</taxon>
        <taxon>Exiguobacterium</taxon>
    </lineage>
</organism>
<dbReference type="NCBIfam" id="NF006168">
    <property type="entry name" value="PRK08309.1"/>
    <property type="match status" value="1"/>
</dbReference>
<accession>A0ABT7ML27</accession>
<dbReference type="RefSeq" id="WP_214719634.1">
    <property type="nucleotide sequence ID" value="NZ_CP183077.1"/>
</dbReference>
<evidence type="ECO:0000313" key="1">
    <source>
        <dbReference type="EMBL" id="MDL5376123.1"/>
    </source>
</evidence>
<protein>
    <submittedName>
        <fullName evidence="1">Short-chain dehydrogenase</fullName>
    </submittedName>
</protein>
<comment type="caution">
    <text evidence="1">The sequence shown here is derived from an EMBL/GenBank/DDBJ whole genome shotgun (WGS) entry which is preliminary data.</text>
</comment>
<name>A0ABT7ML27_9BACL</name>
<proteinExistence type="predicted"/>
<gene>
    <name evidence="1" type="ORF">QR695_03760</name>
</gene>
<keyword evidence="2" id="KW-1185">Reference proteome</keyword>
<dbReference type="Proteomes" id="UP001230807">
    <property type="component" value="Unassembled WGS sequence"/>
</dbReference>
<sequence length="172" mass="18984">MKHALVIGGSGMLAGTVLWLAEVGYHVSIIGRDAENMSRLTEQSPGRLFAVLVDYRDDLRLKEALRRSMAIHGDFDLVVAWIHSDAADALPCVLSVLRGGTDVFHVLGSRSNSSDVRNGLTIPEDVRYHQVQLGYQVEKGERRWLTHEEIAGGVVEAVQEKKPLYSVGFTSK</sequence>
<evidence type="ECO:0000313" key="2">
    <source>
        <dbReference type="Proteomes" id="UP001230807"/>
    </source>
</evidence>